<organism evidence="3 4">
    <name type="scientific">Dyella koreensis</name>
    <dbReference type="NCBI Taxonomy" id="311235"/>
    <lineage>
        <taxon>Bacteria</taxon>
        <taxon>Pseudomonadati</taxon>
        <taxon>Pseudomonadota</taxon>
        <taxon>Gammaproteobacteria</taxon>
        <taxon>Lysobacterales</taxon>
        <taxon>Rhodanobacteraceae</taxon>
        <taxon>Dyella</taxon>
    </lineage>
</organism>
<feature type="region of interest" description="Disordered" evidence="1">
    <location>
        <begin position="95"/>
        <end position="120"/>
    </location>
</feature>
<sequence>MFKPAIIATTLLVALGSASAFAQSTQATSTDARTHRVEGLETSPYKPDPANANDKTDKSAAKVNDRNCLRETGSLIKAKKGKCLPIAGRVYTKDDIDRTGERDLGPALEKLDPSITTRGH</sequence>
<dbReference type="RefSeq" id="WP_379984019.1">
    <property type="nucleotide sequence ID" value="NZ_JADIKD010000011.1"/>
</dbReference>
<proteinExistence type="predicted"/>
<dbReference type="EMBL" id="JADIKD010000011">
    <property type="protein sequence ID" value="MFK2918270.1"/>
    <property type="molecule type" value="Genomic_DNA"/>
</dbReference>
<feature type="signal peptide" evidence="2">
    <location>
        <begin position="1"/>
        <end position="22"/>
    </location>
</feature>
<evidence type="ECO:0000256" key="2">
    <source>
        <dbReference type="SAM" id="SignalP"/>
    </source>
</evidence>
<evidence type="ECO:0000313" key="3">
    <source>
        <dbReference type="EMBL" id="MFK2918270.1"/>
    </source>
</evidence>
<evidence type="ECO:0000313" key="4">
    <source>
        <dbReference type="Proteomes" id="UP001620408"/>
    </source>
</evidence>
<accession>A0ABW8K5U0</accession>
<reference evidence="3 4" key="1">
    <citation type="submission" date="2020-10" db="EMBL/GenBank/DDBJ databases">
        <title>Phylogeny of dyella-like bacteria.</title>
        <authorList>
            <person name="Fu J."/>
        </authorList>
    </citation>
    <scope>NUCLEOTIDE SEQUENCE [LARGE SCALE GENOMIC DNA]</scope>
    <source>
        <strain evidence="3 4">BB4</strain>
    </source>
</reference>
<feature type="compositionally biased region" description="Low complexity" evidence="1">
    <location>
        <begin position="22"/>
        <end position="31"/>
    </location>
</feature>
<keyword evidence="2" id="KW-0732">Signal</keyword>
<gene>
    <name evidence="3" type="ORF">ISS97_13440</name>
</gene>
<name>A0ABW8K5U0_9GAMM</name>
<evidence type="ECO:0000256" key="1">
    <source>
        <dbReference type="SAM" id="MobiDB-lite"/>
    </source>
</evidence>
<feature type="region of interest" description="Disordered" evidence="1">
    <location>
        <begin position="22"/>
        <end position="62"/>
    </location>
</feature>
<comment type="caution">
    <text evidence="3">The sequence shown here is derived from an EMBL/GenBank/DDBJ whole genome shotgun (WGS) entry which is preliminary data.</text>
</comment>
<protein>
    <submittedName>
        <fullName evidence="3">Uncharacterized protein</fullName>
    </submittedName>
</protein>
<keyword evidence="4" id="KW-1185">Reference proteome</keyword>
<dbReference type="Proteomes" id="UP001620408">
    <property type="component" value="Unassembled WGS sequence"/>
</dbReference>
<feature type="compositionally biased region" description="Basic and acidic residues" evidence="1">
    <location>
        <begin position="95"/>
        <end position="112"/>
    </location>
</feature>
<feature type="chain" id="PRO_5046638331" evidence="2">
    <location>
        <begin position="23"/>
        <end position="120"/>
    </location>
</feature>